<comment type="caution">
    <text evidence="1">The sequence shown here is derived from an EMBL/GenBank/DDBJ whole genome shotgun (WGS) entry which is preliminary data.</text>
</comment>
<dbReference type="AlphaFoldDB" id="A0A402A664"/>
<reference evidence="2" key="1">
    <citation type="submission" date="2018-12" db="EMBL/GenBank/DDBJ databases">
        <title>Tengunoibacter tsumagoiensis gen. nov., sp. nov., Dictyobacter kobayashii sp. nov., D. alpinus sp. nov., and D. joshuensis sp. nov. and description of Dictyobacteraceae fam. nov. within the order Ktedonobacterales isolated from Tengu-no-mugimeshi.</title>
        <authorList>
            <person name="Wang C.M."/>
            <person name="Zheng Y."/>
            <person name="Sakai Y."/>
            <person name="Toyoda A."/>
            <person name="Minakuchi Y."/>
            <person name="Abe K."/>
            <person name="Yokota A."/>
            <person name="Yabe S."/>
        </authorList>
    </citation>
    <scope>NUCLEOTIDE SEQUENCE [LARGE SCALE GENOMIC DNA]</scope>
    <source>
        <strain evidence="2">Uno3</strain>
    </source>
</reference>
<proteinExistence type="predicted"/>
<keyword evidence="2" id="KW-1185">Reference proteome</keyword>
<dbReference type="EMBL" id="BIFR01000002">
    <property type="protein sequence ID" value="GCE14579.1"/>
    <property type="molecule type" value="Genomic_DNA"/>
</dbReference>
<evidence type="ECO:0000313" key="1">
    <source>
        <dbReference type="EMBL" id="GCE14579.1"/>
    </source>
</evidence>
<accession>A0A402A664</accession>
<gene>
    <name evidence="1" type="ORF">KTT_44380</name>
</gene>
<name>A0A402A664_9CHLR</name>
<evidence type="ECO:0000313" key="2">
    <source>
        <dbReference type="Proteomes" id="UP000287352"/>
    </source>
</evidence>
<sequence length="754" mass="86896">MPDQFHQAPLLQWYECVTQTLALLPAILQSLASIDASSQEQLQWSRRTSMSPSSIKVDQRATMNRNIAGQPPILFVGDQQLTQEYAKERLYGAALVFQYRELVQTLKQIGEQYQVLSEPLAAELAQAVAILQKHQLSFEALSERARYCDIGGLVQELGQALSQQGAEGYRKLLRIWQQVRPLFETRKKLSARLLSFPDDEGVYPWLYELWILLECLAFLEQKQKLLPGAIKVRPGKLLCRFSWENQSYWLEYVALPPAPVQIVSRPTPGLRSGLFITRKRYPQSTVVIKGKTIWREPALRIATSYRYETAYEELLRTFAELSVQEAPVALLFYAATEQEMKVKLSGAVRLRPDLYRTNQRLASLVDPSQGTERGPQVIPYLFVPALSTAERTRLWQQAFEQLEVCFPDRPAPTCQYIFVDNEARADEVNLSLDYDLICPKPHIGPQIFDLVNRARHCLQDPRFCHVIGTKFDLPVKPIKNALDLSREIAYHRQHLEKRLDSMADEEHYQLAVDQTIERVGTMINFYIQTRSDTAHVIDQFKRWPFGRYWDRKASFCLDEQVRLSLMGGEYVWNQYVDLNQQDIDWAAAAIQYCRAFERELMLRLFDPLQSASTEGQADKETKQLKSSNKGRKMENIVLGDYIRAFSARENDPGKGDYYHKANWLLWLEYVDTVVKGEWRERDGTVSAKEGFTNLIGAIKAHNLHQKRNELAHGERVSREAAEELKDLILGTSFQKGLLCLLIENIPRKDKNMVI</sequence>
<dbReference type="Proteomes" id="UP000287352">
    <property type="component" value="Unassembled WGS sequence"/>
</dbReference>
<organism evidence="1 2">
    <name type="scientific">Tengunoibacter tsumagoiensis</name>
    <dbReference type="NCBI Taxonomy" id="2014871"/>
    <lineage>
        <taxon>Bacteria</taxon>
        <taxon>Bacillati</taxon>
        <taxon>Chloroflexota</taxon>
        <taxon>Ktedonobacteria</taxon>
        <taxon>Ktedonobacterales</taxon>
        <taxon>Dictyobacteraceae</taxon>
        <taxon>Tengunoibacter</taxon>
    </lineage>
</organism>
<protein>
    <submittedName>
        <fullName evidence="1">Uncharacterized protein</fullName>
    </submittedName>
</protein>